<feature type="transmembrane region" description="Helical" evidence="1">
    <location>
        <begin position="231"/>
        <end position="248"/>
    </location>
</feature>
<feature type="transmembrane region" description="Helical" evidence="1">
    <location>
        <begin position="6"/>
        <end position="24"/>
    </location>
</feature>
<feature type="transmembrane region" description="Helical" evidence="1">
    <location>
        <begin position="444"/>
        <end position="463"/>
    </location>
</feature>
<dbReference type="Proteomes" id="UP000270678">
    <property type="component" value="Chromosome"/>
</dbReference>
<feature type="transmembrane region" description="Helical" evidence="1">
    <location>
        <begin position="133"/>
        <end position="153"/>
    </location>
</feature>
<keyword evidence="1" id="KW-0812">Transmembrane</keyword>
<dbReference type="OrthoDB" id="129479at2"/>
<protein>
    <recommendedName>
        <fullName evidence="4">Glycosyltransferase RgtA/B/C/D-like domain-containing protein</fullName>
    </recommendedName>
</protein>
<evidence type="ECO:0000256" key="1">
    <source>
        <dbReference type="SAM" id="Phobius"/>
    </source>
</evidence>
<feature type="transmembrane region" description="Helical" evidence="1">
    <location>
        <begin position="159"/>
        <end position="177"/>
    </location>
</feature>
<evidence type="ECO:0000313" key="3">
    <source>
        <dbReference type="Proteomes" id="UP000270678"/>
    </source>
</evidence>
<feature type="transmembrane region" description="Helical" evidence="1">
    <location>
        <begin position="75"/>
        <end position="96"/>
    </location>
</feature>
<proteinExistence type="predicted"/>
<name>A0A3S9V157_9BACL</name>
<accession>A0A3S9V157</accession>
<keyword evidence="1" id="KW-0472">Membrane</keyword>
<dbReference type="EMBL" id="CP034346">
    <property type="protein sequence ID" value="AZS16293.1"/>
    <property type="molecule type" value="Genomic_DNA"/>
</dbReference>
<gene>
    <name evidence="2" type="ORF">EI981_18815</name>
</gene>
<evidence type="ECO:0000313" key="2">
    <source>
        <dbReference type="EMBL" id="AZS16293.1"/>
    </source>
</evidence>
<sequence length="477" mass="53981">MKKFLSVEWLAVLAGICIIGYILFAKPFIGVADNGDFLRVMGTAGLNYGVPDESYGDRFFGYAHQYFAYDHFFQLLYTSTQIIVVAVARLIGYAVHPSSFDIRVLGALYSLLLLAATYIIVRHNKYKSTLVGVVLTVCLLFMFYDVGYIAYFNSLYGEPVSLVFMLLSTGFGLCLLNQEKPSKLVLWLFFISVFFLTGSKIQNAPVGILFALLGLRFMTLRNNLSWRRLTIGLAASICIISVVMYTAAPKELKNINLYQTVFYGILNDSPDVKGDLEELGLPDHLSVLAGTNYFQTDTAIKQDDPAMKPDFYDRVSHTDILLFYFKHPARLIDKMEYAANNSMSIRPYYLGSYLKQENLPSGTLALSYSGWSQFKNTHMPRSLLSIALFYAAYYAAAIWEYIRRRDRNSRIRTELMMLIGLAGIIGFMVPILGDGQADIGKHLFLFNICYDMMLVVSVVWLVYQLVNLRSLRASVDR</sequence>
<keyword evidence="3" id="KW-1185">Reference proteome</keyword>
<feature type="transmembrane region" description="Helical" evidence="1">
    <location>
        <begin position="102"/>
        <end position="121"/>
    </location>
</feature>
<organism evidence="2 3">
    <name type="scientific">Paenibacillus lutimineralis</name>
    <dbReference type="NCBI Taxonomy" id="2707005"/>
    <lineage>
        <taxon>Bacteria</taxon>
        <taxon>Bacillati</taxon>
        <taxon>Bacillota</taxon>
        <taxon>Bacilli</taxon>
        <taxon>Bacillales</taxon>
        <taxon>Paenibacillaceae</taxon>
        <taxon>Paenibacillus</taxon>
    </lineage>
</organism>
<dbReference type="AlphaFoldDB" id="A0A3S9V157"/>
<feature type="transmembrane region" description="Helical" evidence="1">
    <location>
        <begin position="414"/>
        <end position="432"/>
    </location>
</feature>
<dbReference type="RefSeq" id="WP_127000756.1">
    <property type="nucleotide sequence ID" value="NZ_CP034346.1"/>
</dbReference>
<keyword evidence="1" id="KW-1133">Transmembrane helix</keyword>
<feature type="transmembrane region" description="Helical" evidence="1">
    <location>
        <begin position="383"/>
        <end position="402"/>
    </location>
</feature>
<dbReference type="KEGG" id="plut:EI981_18815"/>
<evidence type="ECO:0008006" key="4">
    <source>
        <dbReference type="Google" id="ProtNLM"/>
    </source>
</evidence>
<reference evidence="3" key="1">
    <citation type="submission" date="2018-12" db="EMBL/GenBank/DDBJ databases">
        <title>Complete genome sequence of Paenibacillus sp. MBLB1234.</title>
        <authorList>
            <person name="Nam Y.-D."/>
            <person name="Kang J."/>
            <person name="Chung W.-H."/>
            <person name="Park Y.S."/>
        </authorList>
    </citation>
    <scope>NUCLEOTIDE SEQUENCE [LARGE SCALE GENOMIC DNA]</scope>
    <source>
        <strain evidence="3">MBLB1234</strain>
    </source>
</reference>